<dbReference type="HAMAP" id="MF_00857">
    <property type="entry name" value="DrpB"/>
    <property type="match status" value="1"/>
</dbReference>
<keyword evidence="1" id="KW-0131">Cell cycle</keyword>
<evidence type="ECO:0000313" key="2">
    <source>
        <dbReference type="EMBL" id="SFC57903.1"/>
    </source>
</evidence>
<proteinExistence type="inferred from homology"/>
<accession>A0AA94H4F6</accession>
<organism evidence="2 3">
    <name type="scientific">Kosakonia oryzae</name>
    <dbReference type="NCBI Taxonomy" id="497725"/>
    <lineage>
        <taxon>Bacteria</taxon>
        <taxon>Pseudomonadati</taxon>
        <taxon>Pseudomonadota</taxon>
        <taxon>Gammaproteobacteria</taxon>
        <taxon>Enterobacterales</taxon>
        <taxon>Enterobacteriaceae</taxon>
        <taxon>Kosakonia</taxon>
    </lineage>
</organism>
<comment type="function">
    <text evidence="1">A non-essential division protein that localizes to the septal ring in low ionic strength medium.</text>
</comment>
<keyword evidence="1" id="KW-1003">Cell membrane</keyword>
<keyword evidence="1" id="KW-1133">Transmembrane helix</keyword>
<keyword evidence="1" id="KW-0812">Transmembrane</keyword>
<sequence length="108" mass="11813">MKVITVALKEAILFTLNRAENNIMDDKTKRSLGGMLALWAFWIFCAWFIWGLLNDIWLPGPPSNVAKGTRGAASAEGFTSFSSVLVLGLVGVILGAIAWYTRPRDPDA</sequence>
<reference evidence="2 3" key="1">
    <citation type="submission" date="2016-10" db="EMBL/GenBank/DDBJ databases">
        <authorList>
            <person name="Varghese N."/>
            <person name="Submissions S."/>
        </authorList>
    </citation>
    <scope>NUCLEOTIDE SEQUENCE [LARGE SCALE GENOMIC DNA]</scope>
    <source>
        <strain evidence="2 3">CGMCC 1.7012</strain>
    </source>
</reference>
<dbReference type="GO" id="GO:0005886">
    <property type="term" value="C:plasma membrane"/>
    <property type="evidence" value="ECO:0007669"/>
    <property type="project" value="UniProtKB-SubCell"/>
</dbReference>
<comment type="subcellular location">
    <subcellularLocation>
        <location evidence="1">Cell inner membrane</location>
        <topology evidence="1">Multi-pass membrane protein</topology>
    </subcellularLocation>
    <text evidence="1">Localizes to the septal ring before constriction, only when cells are grown at low ionic strength.</text>
</comment>
<dbReference type="NCBIfam" id="NF038392">
    <property type="entry name" value="div_DrpB_YedR"/>
    <property type="match status" value="1"/>
</dbReference>
<comment type="similarity">
    <text evidence="1">Belongs to the DrpB family.</text>
</comment>
<keyword evidence="1" id="KW-0997">Cell inner membrane</keyword>
<protein>
    <recommendedName>
        <fullName evidence="1">Cell division protein DrpB</fullName>
    </recommendedName>
    <alternativeName>
        <fullName evidence="1">Division ring protein B</fullName>
    </alternativeName>
</protein>
<dbReference type="Proteomes" id="UP000182314">
    <property type="component" value="Unassembled WGS sequence"/>
</dbReference>
<dbReference type="InterPro" id="IPR046385">
    <property type="entry name" value="DrpB"/>
</dbReference>
<evidence type="ECO:0000313" key="3">
    <source>
        <dbReference type="Proteomes" id="UP000182314"/>
    </source>
</evidence>
<dbReference type="EMBL" id="FOKO01000003">
    <property type="protein sequence ID" value="SFC57903.1"/>
    <property type="molecule type" value="Genomic_DNA"/>
</dbReference>
<feature type="transmembrane region" description="Helical" evidence="1">
    <location>
        <begin position="36"/>
        <end position="58"/>
    </location>
</feature>
<feature type="transmembrane region" description="Helical" evidence="1">
    <location>
        <begin position="78"/>
        <end position="100"/>
    </location>
</feature>
<evidence type="ECO:0000256" key="1">
    <source>
        <dbReference type="HAMAP-Rule" id="MF_00857"/>
    </source>
</evidence>
<name>A0AA94H4F6_9ENTR</name>
<keyword evidence="1" id="KW-0132">Cell division</keyword>
<keyword evidence="1" id="KW-0472">Membrane</keyword>
<dbReference type="GO" id="GO:0051301">
    <property type="term" value="P:cell division"/>
    <property type="evidence" value="ECO:0007669"/>
    <property type="project" value="UniProtKB-KW"/>
</dbReference>
<gene>
    <name evidence="1" type="primary">drpB</name>
    <name evidence="2" type="ORF">SAMN05216286_2776</name>
</gene>
<dbReference type="AlphaFoldDB" id="A0AA94H4F6"/>
<comment type="caution">
    <text evidence="2">The sequence shown here is derived from an EMBL/GenBank/DDBJ whole genome shotgun (WGS) entry which is preliminary data.</text>
</comment>